<name>A0ABM7QR31_LATCU</name>
<dbReference type="Gene3D" id="2.30.30.290">
    <property type="entry name" value="YopX-like domains"/>
    <property type="match status" value="1"/>
</dbReference>
<organism evidence="2 3">
    <name type="scientific">Latilactobacillus curvatus</name>
    <name type="common">Lactobacillus curvatus</name>
    <dbReference type="NCBI Taxonomy" id="28038"/>
    <lineage>
        <taxon>Bacteria</taxon>
        <taxon>Bacillati</taxon>
        <taxon>Bacillota</taxon>
        <taxon>Bacilli</taxon>
        <taxon>Lactobacillales</taxon>
        <taxon>Lactobacillaceae</taxon>
        <taxon>Latilactobacillus</taxon>
    </lineage>
</organism>
<gene>
    <name evidence="2" type="ORF">LTWDN19_00770</name>
</gene>
<evidence type="ECO:0000313" key="3">
    <source>
        <dbReference type="Proteomes" id="UP000825100"/>
    </source>
</evidence>
<keyword evidence="3" id="KW-1185">Reference proteome</keyword>
<proteinExistence type="predicted"/>
<evidence type="ECO:0000313" key="2">
    <source>
        <dbReference type="EMBL" id="BCX29510.1"/>
    </source>
</evidence>
<protein>
    <recommendedName>
        <fullName evidence="1">YopX protein domain-containing protein</fullName>
    </recommendedName>
</protein>
<reference evidence="2 3" key="1">
    <citation type="submission" date="2021-05" db="EMBL/GenBank/DDBJ databases">
        <title>Complete Genome Sequence of Latilactobacillus sp. Strain WDN19, a High D-Aspartate-producing Lactic Acid Bacterium Isolated from a Japanese Pickle.</title>
        <authorList>
            <person name="Kajitani K."/>
            <person name="Takahashi S."/>
        </authorList>
    </citation>
    <scope>NUCLEOTIDE SEQUENCE [LARGE SCALE GENOMIC DNA]</scope>
    <source>
        <strain evidence="2 3">WDN19</strain>
    </source>
</reference>
<dbReference type="Proteomes" id="UP000825100">
    <property type="component" value="Chromosome"/>
</dbReference>
<sequence length="122" mass="14595">MKREIKFRAYIRDEGRLLNVNLIDFDDEYVRVWDEYGENEEEWFLKDCELIQYTGLKDMNGVDIYECDVVRFDTNVQILESEVTYYHGMFTIKKYGEKIPLFTALKVIGNKFENPELLGVEE</sequence>
<dbReference type="RefSeq" id="WP_221276556.1">
    <property type="nucleotide sequence ID" value="NZ_AP024685.1"/>
</dbReference>
<feature type="domain" description="YopX protein" evidence="1">
    <location>
        <begin position="6"/>
        <end position="118"/>
    </location>
</feature>
<evidence type="ECO:0000259" key="1">
    <source>
        <dbReference type="Pfam" id="PF09643"/>
    </source>
</evidence>
<dbReference type="SUPFAM" id="SSF159006">
    <property type="entry name" value="YopX-like"/>
    <property type="match status" value="1"/>
</dbReference>
<accession>A0ABM7QR31</accession>
<dbReference type="InterPro" id="IPR019096">
    <property type="entry name" value="YopX_protein"/>
</dbReference>
<dbReference type="InterPro" id="IPR023385">
    <property type="entry name" value="YopX-like_C"/>
</dbReference>
<dbReference type="Pfam" id="PF09643">
    <property type="entry name" value="YopX"/>
    <property type="match status" value="1"/>
</dbReference>
<dbReference type="EMBL" id="AP024685">
    <property type="protein sequence ID" value="BCX29510.1"/>
    <property type="molecule type" value="Genomic_DNA"/>
</dbReference>